<dbReference type="Gene3D" id="1.25.40.20">
    <property type="entry name" value="Ankyrin repeat-containing domain"/>
    <property type="match status" value="1"/>
</dbReference>
<organism evidence="1 2">
    <name type="scientific">Pelomonas lactea</name>
    <dbReference type="NCBI Taxonomy" id="3299030"/>
    <lineage>
        <taxon>Bacteria</taxon>
        <taxon>Pseudomonadati</taxon>
        <taxon>Pseudomonadota</taxon>
        <taxon>Betaproteobacteria</taxon>
        <taxon>Burkholderiales</taxon>
        <taxon>Sphaerotilaceae</taxon>
        <taxon>Roseateles</taxon>
    </lineage>
</organism>
<dbReference type="SUPFAM" id="SSF48403">
    <property type="entry name" value="Ankyrin repeat"/>
    <property type="match status" value="1"/>
</dbReference>
<dbReference type="InterPro" id="IPR036770">
    <property type="entry name" value="Ankyrin_rpt-contain_sf"/>
</dbReference>
<evidence type="ECO:0000313" key="2">
    <source>
        <dbReference type="Proteomes" id="UP001606302"/>
    </source>
</evidence>
<dbReference type="EMBL" id="JBIGHX010000004">
    <property type="protein sequence ID" value="MFG6462503.1"/>
    <property type="molecule type" value="Genomic_DNA"/>
</dbReference>
<accession>A0ABW7GKP9</accession>
<protein>
    <recommendedName>
        <fullName evidence="3">Ankyrin repeat domain-containing protein</fullName>
    </recommendedName>
</protein>
<gene>
    <name evidence="1" type="ORF">ACG04Q_13070</name>
</gene>
<name>A0ABW7GKP9_9BURK</name>
<dbReference type="RefSeq" id="WP_394511372.1">
    <property type="nucleotide sequence ID" value="NZ_JBIGHX010000004.1"/>
</dbReference>
<comment type="caution">
    <text evidence="1">The sequence shown here is derived from an EMBL/GenBank/DDBJ whole genome shotgun (WGS) entry which is preliminary data.</text>
</comment>
<sequence length="270" mass="29188">MGLFELFGMGAAGASLPDARAPQLAPPEAFFQGAALDLLRAALASNEASMKQAIAQGADPSAHGPAAKSRNVPQLTLLHYAIGVRNAKAAALLLACGADPLQEPRKEDGDAFLFAVIRRDAEMLTALLRHFPLDRMPAARKAALAFQSLDFKARECLQVLFDHGMPVGILDSAGHNLFMYALEGEDFDTAEWLLAEVKVPISGVMDNAGITPANMVQRALAEVFKPGSSTYRRYEKFKRIMEERGIVFPVESSAEWRARMKAQPPAGPAR</sequence>
<proteinExistence type="predicted"/>
<evidence type="ECO:0000313" key="1">
    <source>
        <dbReference type="EMBL" id="MFG6462503.1"/>
    </source>
</evidence>
<reference evidence="1 2" key="1">
    <citation type="submission" date="2024-08" db="EMBL/GenBank/DDBJ databases">
        <authorList>
            <person name="Lu H."/>
        </authorList>
    </citation>
    <scope>NUCLEOTIDE SEQUENCE [LARGE SCALE GENOMIC DNA]</scope>
    <source>
        <strain evidence="1 2">DXS20W</strain>
    </source>
</reference>
<evidence type="ECO:0008006" key="3">
    <source>
        <dbReference type="Google" id="ProtNLM"/>
    </source>
</evidence>
<dbReference type="Proteomes" id="UP001606302">
    <property type="component" value="Unassembled WGS sequence"/>
</dbReference>
<keyword evidence="2" id="KW-1185">Reference proteome</keyword>